<dbReference type="EMBL" id="CP114006">
    <property type="protein sequence ID" value="WAN63242.1"/>
    <property type="molecule type" value="Genomic_DNA"/>
</dbReference>
<feature type="active site" description="Proton acceptor" evidence="8 9">
    <location>
        <position position="60"/>
    </location>
</feature>
<evidence type="ECO:0000256" key="7">
    <source>
        <dbReference type="ARBA" id="ARBA00023204"/>
    </source>
</evidence>
<dbReference type="Gene3D" id="3.40.470.10">
    <property type="entry name" value="Uracil-DNA glycosylase-like domain"/>
    <property type="match status" value="1"/>
</dbReference>
<comment type="subcellular location">
    <subcellularLocation>
        <location evidence="8">Cytoplasm</location>
    </subcellularLocation>
</comment>
<comment type="function">
    <text evidence="2 8 10">Excises uracil residues from the DNA which can arise as a result of misincorporation of dUMP residues by DNA polymerase or due to deamination of cytosine.</text>
</comment>
<dbReference type="SMART" id="SM00987">
    <property type="entry name" value="UreE_C"/>
    <property type="match status" value="1"/>
</dbReference>
<evidence type="ECO:0000256" key="1">
    <source>
        <dbReference type="ARBA" id="ARBA00001400"/>
    </source>
</evidence>
<reference evidence="12 13" key="1">
    <citation type="journal article" date="2023" name="Microbiol. Resour. Announc.">
        <title>Complete Genome of 'Candidatus Phytoplasma rubi' RS, a Phytopathogenic Bacterium Associated with Rubus Stunt Disease.</title>
        <authorList>
            <person name="Duckeck D."/>
            <person name="Zubert C."/>
            <person name="Bohm J.W."/>
            <person name="Carminati G."/>
            <person name="Schneider B."/>
            <person name="Kube M."/>
        </authorList>
    </citation>
    <scope>NUCLEOTIDE SEQUENCE [LARGE SCALE GENOMIC DNA]</scope>
    <source>
        <strain evidence="12 13">RS</strain>
    </source>
</reference>
<dbReference type="InterPro" id="IPR036895">
    <property type="entry name" value="Uracil-DNA_glycosylase-like_sf"/>
</dbReference>
<evidence type="ECO:0000256" key="10">
    <source>
        <dbReference type="RuleBase" id="RU003780"/>
    </source>
</evidence>
<dbReference type="RefSeq" id="WP_268850078.1">
    <property type="nucleotide sequence ID" value="NZ_CP114006.1"/>
</dbReference>
<keyword evidence="6 8" id="KW-0378">Hydrolase</keyword>
<keyword evidence="13" id="KW-1185">Reference proteome</keyword>
<evidence type="ECO:0000256" key="6">
    <source>
        <dbReference type="ARBA" id="ARBA00022801"/>
    </source>
</evidence>
<gene>
    <name evidence="8" type="primary">ung</name>
    <name evidence="12" type="ORF">RS022_02920</name>
</gene>
<dbReference type="Pfam" id="PF03167">
    <property type="entry name" value="UDG"/>
    <property type="match status" value="1"/>
</dbReference>
<keyword evidence="5 8" id="KW-0227">DNA damage</keyword>
<dbReference type="SMART" id="SM00986">
    <property type="entry name" value="UDG"/>
    <property type="match status" value="1"/>
</dbReference>
<dbReference type="HAMAP" id="MF_00148">
    <property type="entry name" value="UDG"/>
    <property type="match status" value="1"/>
</dbReference>
<dbReference type="SUPFAM" id="SSF52141">
    <property type="entry name" value="Uracil-DNA glycosylase-like"/>
    <property type="match status" value="1"/>
</dbReference>
<evidence type="ECO:0000313" key="13">
    <source>
        <dbReference type="Proteomes" id="UP001164727"/>
    </source>
</evidence>
<dbReference type="PROSITE" id="PS00130">
    <property type="entry name" value="U_DNA_GLYCOSYLASE"/>
    <property type="match status" value="1"/>
</dbReference>
<comment type="similarity">
    <text evidence="3 8 10">Belongs to the uracil-DNA glycosylase (UDG) superfamily. UNG family.</text>
</comment>
<name>A0ABY7BR94_9MOLU</name>
<proteinExistence type="inferred from homology"/>
<keyword evidence="8" id="KW-0963">Cytoplasm</keyword>
<evidence type="ECO:0000259" key="11">
    <source>
        <dbReference type="SMART" id="SM00986"/>
    </source>
</evidence>
<keyword evidence="7 8" id="KW-0234">DNA repair</keyword>
<dbReference type="CDD" id="cd10027">
    <property type="entry name" value="UDG-F1-like"/>
    <property type="match status" value="1"/>
</dbReference>
<feature type="domain" description="Uracil-DNA glycosylase-like" evidence="11">
    <location>
        <begin position="45"/>
        <end position="202"/>
    </location>
</feature>
<dbReference type="InterPro" id="IPR018085">
    <property type="entry name" value="Ura-DNA_Glyclase_AS"/>
</dbReference>
<evidence type="ECO:0000256" key="4">
    <source>
        <dbReference type="ARBA" id="ARBA00012030"/>
    </source>
</evidence>
<dbReference type="NCBIfam" id="NF003588">
    <property type="entry name" value="PRK05254.1-1"/>
    <property type="match status" value="1"/>
</dbReference>
<sequence>MTWKELIYQERQKKYFQNIINFLEGEFKIKKQIYPPLKKIFEAFIMTPFEDVKVVILGQDPYFNINQAHGLSFSVKNKKTPASLRNIFKELRNDLNLISKTNNLTLWAERGVFLLNSILTVEAGKPLSHKNIGWKEFTKNIFKFLNKKEKIVYILWGKIAQEYIKYIDIDKNYILKSPHPSPFSAYKGFFGSKPFSKTNFYLIKNHILPIYWDLNK</sequence>
<comment type="catalytic activity">
    <reaction evidence="1 8 10">
        <text>Hydrolyzes single-stranded DNA or mismatched double-stranded DNA and polynucleotides, releasing free uracil.</text>
        <dbReference type="EC" id="3.2.2.27"/>
    </reaction>
</comment>
<dbReference type="EC" id="3.2.2.27" evidence="4 8"/>
<protein>
    <recommendedName>
        <fullName evidence="4 8">Uracil-DNA glycosylase</fullName>
        <shortName evidence="8">UDG</shortName>
        <ecNumber evidence="4 8">3.2.2.27</ecNumber>
    </recommendedName>
</protein>
<evidence type="ECO:0000313" key="12">
    <source>
        <dbReference type="EMBL" id="WAN63242.1"/>
    </source>
</evidence>
<evidence type="ECO:0000256" key="8">
    <source>
        <dbReference type="HAMAP-Rule" id="MF_00148"/>
    </source>
</evidence>
<dbReference type="InterPro" id="IPR002043">
    <property type="entry name" value="UDG_fam1"/>
</dbReference>
<evidence type="ECO:0000256" key="2">
    <source>
        <dbReference type="ARBA" id="ARBA00002631"/>
    </source>
</evidence>
<dbReference type="PANTHER" id="PTHR11264">
    <property type="entry name" value="URACIL-DNA GLYCOSYLASE"/>
    <property type="match status" value="1"/>
</dbReference>
<evidence type="ECO:0000256" key="3">
    <source>
        <dbReference type="ARBA" id="ARBA00008184"/>
    </source>
</evidence>
<evidence type="ECO:0000256" key="9">
    <source>
        <dbReference type="PROSITE-ProRule" id="PRU10072"/>
    </source>
</evidence>
<dbReference type="NCBIfam" id="TIGR00628">
    <property type="entry name" value="ung"/>
    <property type="match status" value="1"/>
</dbReference>
<dbReference type="Proteomes" id="UP001164727">
    <property type="component" value="Chromosome"/>
</dbReference>
<organism evidence="12 13">
    <name type="scientific">Candidatus Phytoplasma rubi</name>
    <dbReference type="NCBI Taxonomy" id="399025"/>
    <lineage>
        <taxon>Bacteria</taxon>
        <taxon>Bacillati</taxon>
        <taxon>Mycoplasmatota</taxon>
        <taxon>Mollicutes</taxon>
        <taxon>Acholeplasmatales</taxon>
        <taxon>Acholeplasmataceae</taxon>
        <taxon>Candidatus Phytoplasma</taxon>
        <taxon>16SrV (Elm yellows group)</taxon>
    </lineage>
</organism>
<dbReference type="NCBIfam" id="NF003589">
    <property type="entry name" value="PRK05254.1-2"/>
    <property type="match status" value="1"/>
</dbReference>
<dbReference type="InterPro" id="IPR005122">
    <property type="entry name" value="Uracil-DNA_glycosylase-like"/>
</dbReference>
<accession>A0ABY7BR94</accession>
<dbReference type="PANTHER" id="PTHR11264:SF0">
    <property type="entry name" value="URACIL-DNA GLYCOSYLASE"/>
    <property type="match status" value="1"/>
</dbReference>
<evidence type="ECO:0000256" key="5">
    <source>
        <dbReference type="ARBA" id="ARBA00022763"/>
    </source>
</evidence>
<dbReference type="NCBIfam" id="NF003592">
    <property type="entry name" value="PRK05254.1-5"/>
    <property type="match status" value="1"/>
</dbReference>